<feature type="domain" description="PA14" evidence="2">
    <location>
        <begin position="486"/>
        <end position="638"/>
    </location>
</feature>
<sequence>MREPEFTSVASSVTRRGEDWLLTLRPDFAWLTDAGRVYPVTIDPNTNLGPNAMKSFKSDGVVQNNLIWFGNPWQANHAIYWRGFARYPLSSVAGKYVYDTAIGMSYTTGTATCLLGYVGSGSSNPTGVGSYGSDRSPFTMCNGGASASSSTYDSLDSTIAAWVRAGQYNNWLGFRSAHEANTGYSYKGMTNYLVVVYASYPSVTGVTGASPTNGQTAPRAVKVQATGTGDSGTTLTYRYQFEKIGLPGDTSTNGSGPFTNIAYETTEWVNAGEFQVPSNMLEPNTAYRYRVWVKDNRDGHLGNNTQRSATNAAWYFTTNSTPVVDQGTASPSDEEVVTTVTPTFSVGYAADPDDADPVRYKFVVATGKDGRDGTVATSGWLTPTDTTPGAPVEWTPDPALLQDGVNYTWRVWADDGTDEAEQAWTGHFTVNLRLGSSGPSPFDSAGAASVNLANGNLALNFASPTVQTLGGPMGMSFSYNSQADPTANNGLVGSYFNALDQGQTSTTSFSFTGREPVLVRTDPVVSLNVPEKVFDAVPADYWLAKWDGFVTVPTAGAYTFGVVRNDGAKVEIDGTTVLNKWSATTGSITTTDWGSAVTFGTDAKPITVSYFDTTGDARLELRVKGPGITDPDGIPVPASWLTKKVQYLPGGWSTSGPINGAGGFYTLAKKTSTTVALTDVTGSVHTYTKKSDGGYTAPTGEYGVLALDGAGQVTLNDGGTIYVFDTSGKVTSVTSPQDAKKPATPVITYRVNGAPDRISDPVAGDTTSRVVQFVYGGDTAGCPTASEYTAAPTGFLCQIIYPGHTTEDDTTRLFYDENGQLVSIIDPGGEQVVFHYTDGILDRVWDPLVNDWIKADTDNRSHTDTDATVIGYTDGKVTSVTAPAPDGTSESLRPKKTYTYGAGTTTVDIDGLDLTDAPAGAHASTVTYDTAWRATSTTSPLGLTSQQVWSDDDLLLSSTDAWGRMSTTIYDSFTDLPTDNYGPAPASCFDTDRTPASSCPIEVGHTQTRYDEGLQGLDVAYYATNNLSGVPKDFSLGLTGGTGTLASRNWGTAAPYTGIPAENFSLRMSGVLTFPTAGDYQFRTIFDDGGRLYLNDELLVSDMVANTTTSTLNSSIITGIEAGERRSIRAEFFSLTGTASLTLQWAINGGTFTNIPDTALTPGYNLATSATVDDSVPAVSGLASNLVTPLSTSTGYGANPWLGMVTTATVDPGGLGLTTTIGYEAPSTAANNWLRRLTRTMPSSGGAVTTSDYYADTEQLGTDGGALICDLPATTPQYGWLKSITGPTPASGSAVSTQYAYDILGRTIGTKTTGDPAWSCVTYDIRGRVAETAIAKGSADERIVTPDYMVGGNPLVTSVTDPAGTITTTVDLLGRVVAYEDVWGTVTTPSYEAKTGRVLSTSTTPPGGAAIVQAYTYDADGKVLSVKVNGTLFADPVYASDQLLQSVAYSNGTSLASITRDPYTGATIGMQWAFADASTVSDAVVRSQSGRIIQNTLTDTASAGPDTSTYRFDAAGRLVRAEIPRHVLEYGFGAGVCGMIGSAAGANGNRTTFSDTFDGGTPTTVAYCYGDADRLTGTTVTGAPVDASPVTAGNLTTTGPGATLAYDTRGNTTVLADQQLGYDVTNRHVSTTLSDGTVITYLRDATNRIVERKVTKPGDPDRVTRFTYAGGGDGAFGILNATGALVEATIGLPGGATVRVNAAGAAQDWAYPNLHGDVIIQADATGIRIGTRAVYDPFGQPVDPATGQIGTTSADDAVPDTVTDSDADYAWVGGARKLYEHHGSIASIEMGARVFVAALGRFMSIDPVEGGVTNAYDYPSDPINKFDLSGQKLCTPTRAAYDKTCDGVLGHGTVPPQQPGNSRPASQRAPSGVPSPSPGPSPVPATLGAPAGSPSPASGWDILGDRLAEVSWAKVGGGCLVGGGLGAATGAGAGALAAGVGAAPGAGIGFVVGCFLGGGAVLMDELRMPTLGRAMDLVGVASTTADVWTIARYMF</sequence>
<dbReference type="InterPro" id="IPR037524">
    <property type="entry name" value="PA14/GLEYA"/>
</dbReference>
<feature type="domain" description="PA14" evidence="2">
    <location>
        <begin position="1012"/>
        <end position="1159"/>
    </location>
</feature>
<organism evidence="3 4">
    <name type="scientific">Homoserinibacter gongjuensis</name>
    <dbReference type="NCBI Taxonomy" id="1162968"/>
    <lineage>
        <taxon>Bacteria</taxon>
        <taxon>Bacillati</taxon>
        <taxon>Actinomycetota</taxon>
        <taxon>Actinomycetes</taxon>
        <taxon>Micrococcales</taxon>
        <taxon>Microbacteriaceae</taxon>
        <taxon>Homoserinibacter</taxon>
    </lineage>
</organism>
<dbReference type="InterPro" id="IPR050708">
    <property type="entry name" value="T6SS_VgrG/RHS"/>
</dbReference>
<proteinExistence type="predicted"/>
<dbReference type="PANTHER" id="PTHR32305">
    <property type="match status" value="1"/>
</dbReference>
<name>A0ABQ6JNT8_9MICO</name>
<dbReference type="Gene3D" id="3.90.182.10">
    <property type="entry name" value="Toxin - Anthrax Protective Antigen,domain 1"/>
    <property type="match status" value="2"/>
</dbReference>
<dbReference type="Proteomes" id="UP001157069">
    <property type="component" value="Unassembled WGS sequence"/>
</dbReference>
<dbReference type="SUPFAM" id="SSF56988">
    <property type="entry name" value="Anthrax protective antigen"/>
    <property type="match status" value="2"/>
</dbReference>
<evidence type="ECO:0000313" key="4">
    <source>
        <dbReference type="Proteomes" id="UP001157069"/>
    </source>
</evidence>
<feature type="compositionally biased region" description="Pro residues" evidence="1">
    <location>
        <begin position="1873"/>
        <end position="1883"/>
    </location>
</feature>
<evidence type="ECO:0000313" key="3">
    <source>
        <dbReference type="EMBL" id="GMA89951.1"/>
    </source>
</evidence>
<dbReference type="SMART" id="SM00758">
    <property type="entry name" value="PA14"/>
    <property type="match status" value="2"/>
</dbReference>
<dbReference type="PROSITE" id="PS51820">
    <property type="entry name" value="PA14"/>
    <property type="match status" value="2"/>
</dbReference>
<feature type="region of interest" description="Disordered" evidence="1">
    <location>
        <begin position="1848"/>
        <end position="1895"/>
    </location>
</feature>
<reference evidence="4" key="1">
    <citation type="journal article" date="2019" name="Int. J. Syst. Evol. Microbiol.">
        <title>The Global Catalogue of Microorganisms (GCM) 10K type strain sequencing project: providing services to taxonomists for standard genome sequencing and annotation.</title>
        <authorList>
            <consortium name="The Broad Institute Genomics Platform"/>
            <consortium name="The Broad Institute Genome Sequencing Center for Infectious Disease"/>
            <person name="Wu L."/>
            <person name="Ma J."/>
        </authorList>
    </citation>
    <scope>NUCLEOTIDE SEQUENCE [LARGE SCALE GENOMIC DNA]</scope>
    <source>
        <strain evidence="4">NBRC 108755</strain>
    </source>
</reference>
<gene>
    <name evidence="3" type="ORF">GCM10025869_04800</name>
</gene>
<dbReference type="PANTHER" id="PTHR32305:SF15">
    <property type="entry name" value="PROTEIN RHSA-RELATED"/>
    <property type="match status" value="1"/>
</dbReference>
<dbReference type="EMBL" id="BSVA01000001">
    <property type="protein sequence ID" value="GMA89951.1"/>
    <property type="molecule type" value="Genomic_DNA"/>
</dbReference>
<feature type="compositionally biased region" description="Polar residues" evidence="1">
    <location>
        <begin position="1859"/>
        <end position="1869"/>
    </location>
</feature>
<dbReference type="InterPro" id="IPR011658">
    <property type="entry name" value="PA14_dom"/>
</dbReference>
<dbReference type="Gene3D" id="2.180.10.10">
    <property type="entry name" value="RHS repeat-associated core"/>
    <property type="match status" value="1"/>
</dbReference>
<keyword evidence="4" id="KW-1185">Reference proteome</keyword>
<comment type="caution">
    <text evidence="3">The sequence shown here is derived from an EMBL/GenBank/DDBJ whole genome shotgun (WGS) entry which is preliminary data.</text>
</comment>
<protein>
    <recommendedName>
        <fullName evidence="2">PA14 domain-containing protein</fullName>
    </recommendedName>
</protein>
<evidence type="ECO:0000259" key="2">
    <source>
        <dbReference type="PROSITE" id="PS51820"/>
    </source>
</evidence>
<accession>A0ABQ6JNT8</accession>
<evidence type="ECO:0000256" key="1">
    <source>
        <dbReference type="SAM" id="MobiDB-lite"/>
    </source>
</evidence>
<dbReference type="Pfam" id="PF07691">
    <property type="entry name" value="PA14"/>
    <property type="match status" value="2"/>
</dbReference>